<proteinExistence type="predicted"/>
<evidence type="ECO:0008006" key="2">
    <source>
        <dbReference type="Google" id="ProtNLM"/>
    </source>
</evidence>
<dbReference type="AlphaFoldDB" id="A0A0F9NTW9"/>
<dbReference type="InterPro" id="IPR049718">
    <property type="entry name" value="AKO59007-like"/>
</dbReference>
<sequence>MALTRSEANSVSTRFFDKSMTQQVYEDSAFFLKIKNNRSIVMDGGTELQFPIRYRKFGRADAVGPHGQVSFEQKETRTSGLLEWKYYNCDNMISWDERTKNSGKPRIVNLLADKAEEIRQDMMDRFAQDLYVENPNGQGFSSLATIVDSATAYADITVSDAAAWAAQEDSSTTELILYGSNSLSYLINQATFGKYMPDLHLTTRDLASKFESLIEPQKRYQDKELASAGFKNVTFHGVPVIGDPFCTASSWWGLCMKVFELRYHPDWNFDVTEWKDLFQAGFPRAFGKVMSWAGNLCCKMRKCNLKFTALDYTI</sequence>
<accession>A0A0F9NTW9</accession>
<name>A0A0F9NTW9_9ZZZZ</name>
<organism evidence="1">
    <name type="scientific">marine sediment metagenome</name>
    <dbReference type="NCBI Taxonomy" id="412755"/>
    <lineage>
        <taxon>unclassified sequences</taxon>
        <taxon>metagenomes</taxon>
        <taxon>ecological metagenomes</taxon>
    </lineage>
</organism>
<comment type="caution">
    <text evidence="1">The sequence shown here is derived from an EMBL/GenBank/DDBJ whole genome shotgun (WGS) entry which is preliminary data.</text>
</comment>
<reference evidence="1" key="1">
    <citation type="journal article" date="2015" name="Nature">
        <title>Complex archaea that bridge the gap between prokaryotes and eukaryotes.</title>
        <authorList>
            <person name="Spang A."/>
            <person name="Saw J.H."/>
            <person name="Jorgensen S.L."/>
            <person name="Zaremba-Niedzwiedzka K."/>
            <person name="Martijn J."/>
            <person name="Lind A.E."/>
            <person name="van Eijk R."/>
            <person name="Schleper C."/>
            <person name="Guy L."/>
            <person name="Ettema T.J."/>
        </authorList>
    </citation>
    <scope>NUCLEOTIDE SEQUENCE</scope>
</reference>
<dbReference type="EMBL" id="LAZR01003159">
    <property type="protein sequence ID" value="KKN21294.1"/>
    <property type="molecule type" value="Genomic_DNA"/>
</dbReference>
<evidence type="ECO:0000313" key="1">
    <source>
        <dbReference type="EMBL" id="KKN21294.1"/>
    </source>
</evidence>
<dbReference type="NCBIfam" id="NF033394">
    <property type="entry name" value="capsid_maj_Podo"/>
    <property type="match status" value="1"/>
</dbReference>
<protein>
    <recommendedName>
        <fullName evidence="2">Capsid protein</fullName>
    </recommendedName>
</protein>
<gene>
    <name evidence="1" type="ORF">LCGC14_0926720</name>
</gene>